<keyword evidence="2" id="KW-0800">Toxin</keyword>
<gene>
    <name evidence="6" type="ORF">V8N49_20690</name>
</gene>
<dbReference type="Proteomes" id="UP001306592">
    <property type="component" value="Unassembled WGS sequence"/>
</dbReference>
<feature type="non-terminal residue" evidence="6">
    <location>
        <position position="1"/>
    </location>
</feature>
<evidence type="ECO:0000256" key="2">
    <source>
        <dbReference type="ARBA" id="ARBA00022656"/>
    </source>
</evidence>
<dbReference type="Pfam" id="PF04829">
    <property type="entry name" value="PT-VENN"/>
    <property type="match status" value="1"/>
</dbReference>
<reference evidence="6 7" key="1">
    <citation type="submission" date="2024-02" db="EMBL/GenBank/DDBJ databases">
        <title>First report Erwinia aphidicola in onion in Chile.</title>
        <authorList>
            <person name="Valenzuela M."/>
            <person name="Pena M."/>
            <person name="Dutta B."/>
        </authorList>
    </citation>
    <scope>NUCLEOTIDE SEQUENCE [LARGE SCALE GENOMIC DNA]</scope>
    <source>
        <strain evidence="6 7">QCJ3A</strain>
    </source>
</reference>
<dbReference type="EMBL" id="JBANEI010000020">
    <property type="protein sequence ID" value="MEI2684062.1"/>
    <property type="molecule type" value="Genomic_DNA"/>
</dbReference>
<keyword evidence="3" id="KW-1266">Target cell cytoplasm</keyword>
<keyword evidence="4" id="KW-0843">Virulence</keyword>
<comment type="caution">
    <text evidence="6">The sequence shown here is derived from an EMBL/GenBank/DDBJ whole genome shotgun (WGS) entry which is preliminary data.</text>
</comment>
<name>A0ABU8DKM5_ERWAP</name>
<evidence type="ECO:0000259" key="5">
    <source>
        <dbReference type="Pfam" id="PF04829"/>
    </source>
</evidence>
<evidence type="ECO:0000313" key="7">
    <source>
        <dbReference type="Proteomes" id="UP001306592"/>
    </source>
</evidence>
<comment type="subcellular location">
    <subcellularLocation>
        <location evidence="1">Target cell</location>
        <location evidence="1">Target cell cytoplasm</location>
    </subcellularLocation>
</comment>
<evidence type="ECO:0000313" key="6">
    <source>
        <dbReference type="EMBL" id="MEI2684062.1"/>
    </source>
</evidence>
<accession>A0ABU8DKM5</accession>
<evidence type="ECO:0000256" key="4">
    <source>
        <dbReference type="ARBA" id="ARBA00023026"/>
    </source>
</evidence>
<feature type="domain" description="VENN motif-containing" evidence="5">
    <location>
        <begin position="66"/>
        <end position="115"/>
    </location>
</feature>
<evidence type="ECO:0000256" key="3">
    <source>
        <dbReference type="ARBA" id="ARBA00022913"/>
    </source>
</evidence>
<dbReference type="InterPro" id="IPR006914">
    <property type="entry name" value="VENN_dom"/>
</dbReference>
<proteinExistence type="predicted"/>
<protein>
    <submittedName>
        <fullName evidence="6">VENN motif pre-toxin domain-containing protein</fullName>
    </submittedName>
</protein>
<evidence type="ECO:0000256" key="1">
    <source>
        <dbReference type="ARBA" id="ARBA00004219"/>
    </source>
</evidence>
<organism evidence="6 7">
    <name type="scientific">Erwinia aphidicola</name>
    <dbReference type="NCBI Taxonomy" id="68334"/>
    <lineage>
        <taxon>Bacteria</taxon>
        <taxon>Pseudomonadati</taxon>
        <taxon>Pseudomonadota</taxon>
        <taxon>Gammaproteobacteria</taxon>
        <taxon>Enterobacterales</taxon>
        <taxon>Erwiniaceae</taxon>
        <taxon>Erwinia</taxon>
    </lineage>
</organism>
<dbReference type="RefSeq" id="WP_336203681.1">
    <property type="nucleotide sequence ID" value="NZ_JBANEI010000020.1"/>
</dbReference>
<sequence>PYLATEIKKRVGEDNIAANAMAHAVLGAVTAQLNNQSAVAGGLGAGGGELAARYIAGQLFPGKTADQLSESEKQQVSALSQLAAGLAGGVASGDTGGAVAAAQAGKNAVENNSLSGDKSRETVKQVAESLKNQVRDKLGEGTTSAIANGIINALADTGDATLGSVDYVADAAMALASCASGDSYCNQALSDLSGKNQAVADSVKALMKSETWSTIASTLTGAWDGNQAALEATGGLIAGIILPGKKLPAAEKLSVGLQLQTEKKIGDLATQFNNPSVHPKDFQLNINGKTMVADPELSLGAPVFKGATDADVMTYFQQLAGSESMPSAKVIPGKGTVYSVKVTEGPSAGSTLTLRDFSTSAQQTGAKWTIDIITPSINGGRRVEVKFK</sequence>
<keyword evidence="7" id="KW-1185">Reference proteome</keyword>